<dbReference type="AlphaFoldDB" id="G8PC41"/>
<dbReference type="GO" id="GO:0022857">
    <property type="term" value="F:transmembrane transporter activity"/>
    <property type="evidence" value="ECO:0007669"/>
    <property type="project" value="InterPro"/>
</dbReference>
<feature type="transmembrane region" description="Helical" evidence="7">
    <location>
        <begin position="234"/>
        <end position="257"/>
    </location>
</feature>
<protein>
    <submittedName>
        <fullName evidence="8">Amino acid permease family protein</fullName>
    </submittedName>
</protein>
<dbReference type="PIRSF" id="PIRSF006060">
    <property type="entry name" value="AA_transporter"/>
    <property type="match status" value="1"/>
</dbReference>
<dbReference type="PANTHER" id="PTHR42770">
    <property type="entry name" value="AMINO ACID TRANSPORTER-RELATED"/>
    <property type="match status" value="1"/>
</dbReference>
<dbReference type="InterPro" id="IPR050367">
    <property type="entry name" value="APC_superfamily"/>
</dbReference>
<dbReference type="GO" id="GO:0005886">
    <property type="term" value="C:plasma membrane"/>
    <property type="evidence" value="ECO:0007669"/>
    <property type="project" value="UniProtKB-SubCell"/>
</dbReference>
<dbReference type="PATRIC" id="fig|701521.8.peg.537"/>
<keyword evidence="6 7" id="KW-0472">Membrane</keyword>
<dbReference type="Gene3D" id="1.20.1740.10">
    <property type="entry name" value="Amino acid/polyamine transporter I"/>
    <property type="match status" value="1"/>
</dbReference>
<evidence type="ECO:0000256" key="7">
    <source>
        <dbReference type="SAM" id="Phobius"/>
    </source>
</evidence>
<evidence type="ECO:0000313" key="8">
    <source>
        <dbReference type="EMBL" id="AEV94860.1"/>
    </source>
</evidence>
<dbReference type="EMBL" id="CP003137">
    <property type="protein sequence ID" value="AEV94860.1"/>
    <property type="molecule type" value="Genomic_DNA"/>
</dbReference>
<evidence type="ECO:0000313" key="9">
    <source>
        <dbReference type="Proteomes" id="UP000005444"/>
    </source>
</evidence>
<feature type="transmembrane region" description="Helical" evidence="7">
    <location>
        <begin position="364"/>
        <end position="388"/>
    </location>
</feature>
<dbReference type="Pfam" id="PF13520">
    <property type="entry name" value="AA_permease_2"/>
    <property type="match status" value="1"/>
</dbReference>
<dbReference type="InterPro" id="IPR002293">
    <property type="entry name" value="AA/rel_permease1"/>
</dbReference>
<dbReference type="HOGENOM" id="CLU_020854_0_1_9"/>
<feature type="transmembrane region" description="Helical" evidence="7">
    <location>
        <begin position="123"/>
        <end position="142"/>
    </location>
</feature>
<dbReference type="KEGG" id="pce:PECL_561"/>
<proteinExistence type="predicted"/>
<feature type="transmembrane region" description="Helical" evidence="7">
    <location>
        <begin position="154"/>
        <end position="178"/>
    </location>
</feature>
<keyword evidence="5 7" id="KW-1133">Transmembrane helix</keyword>
<feature type="transmembrane region" description="Helical" evidence="7">
    <location>
        <begin position="409"/>
        <end position="430"/>
    </location>
</feature>
<feature type="transmembrane region" description="Helical" evidence="7">
    <location>
        <begin position="338"/>
        <end position="358"/>
    </location>
</feature>
<evidence type="ECO:0000256" key="1">
    <source>
        <dbReference type="ARBA" id="ARBA00004651"/>
    </source>
</evidence>
<comment type="subcellular location">
    <subcellularLocation>
        <location evidence="1">Cell membrane</location>
        <topology evidence="1">Multi-pass membrane protein</topology>
    </subcellularLocation>
</comment>
<keyword evidence="2" id="KW-0813">Transport</keyword>
<name>G8PC41_PEDCP</name>
<evidence type="ECO:0000256" key="2">
    <source>
        <dbReference type="ARBA" id="ARBA00022448"/>
    </source>
</evidence>
<evidence type="ECO:0000256" key="6">
    <source>
        <dbReference type="ARBA" id="ARBA00023136"/>
    </source>
</evidence>
<sequence>MTSLQYISWPVLALMAFVNVIGFDDIIYNFKNQGLGVITSWIILFSLYIIPYGLMVGQLGSTFSSEGGGLTTWIRETSGETLGFFTAWTYWVASIPYVVDTANSVVVAIGWLINGDNSMERNMSNQMFALLTFLVFIVFILLQSRLRHSLQILSIVGGGAMFLMTVLFVILTAVDLVGGAKIASAPLNVGMFVPKFNLHFLSTLGLLIYATSGSEIVAPYVTRMKNPRRDFPKSIILLTAMAGFLTIFGSFSLGVFFNHNHLPVDLKMNGSYYAFDIVGQQLGLGHSMLFAFTITQLLYMFALLALLLDAMTRMLVSDTSPHFMPKQLLKINKNGIPINGYILTSALSAGILLLGVFLPNMNEIFNWLLNLNGIVSPYVTCWIFFAFMQIRKRSSEFNSAYVFIKNDKVAYWVGFWCFAVTFIAATFGVFPQDVPFGSGTYWHELILNIITPAIMLALGWILPLIARWQNDN</sequence>
<feature type="transmembrane region" description="Helical" evidence="7">
    <location>
        <begin position="288"/>
        <end position="308"/>
    </location>
</feature>
<feature type="transmembrane region" description="Helical" evidence="7">
    <location>
        <begin position="6"/>
        <end position="23"/>
    </location>
</feature>
<keyword evidence="3" id="KW-1003">Cell membrane</keyword>
<organism evidence="8 9">
    <name type="scientific">Pediococcus claussenii (strain ATCC BAA-344 / DSM 14800 / JCM 18046 / KCTC 3811 / LMG 21948 / P06)</name>
    <dbReference type="NCBI Taxonomy" id="701521"/>
    <lineage>
        <taxon>Bacteria</taxon>
        <taxon>Bacillati</taxon>
        <taxon>Bacillota</taxon>
        <taxon>Bacilli</taxon>
        <taxon>Lactobacillales</taxon>
        <taxon>Lactobacillaceae</taxon>
        <taxon>Pediococcus</taxon>
    </lineage>
</organism>
<feature type="transmembrane region" description="Helical" evidence="7">
    <location>
        <begin position="198"/>
        <end position="222"/>
    </location>
</feature>
<accession>G8PC41</accession>
<dbReference type="PANTHER" id="PTHR42770:SF15">
    <property type="entry name" value="GLUTAMATE_GAMMA-AMINOBUTYRATE ANTIPORTER-RELATED"/>
    <property type="match status" value="1"/>
</dbReference>
<keyword evidence="9" id="KW-1185">Reference proteome</keyword>
<feature type="transmembrane region" description="Helical" evidence="7">
    <location>
        <begin position="35"/>
        <end position="54"/>
    </location>
</feature>
<evidence type="ECO:0000256" key="5">
    <source>
        <dbReference type="ARBA" id="ARBA00022989"/>
    </source>
</evidence>
<evidence type="ECO:0000256" key="4">
    <source>
        <dbReference type="ARBA" id="ARBA00022692"/>
    </source>
</evidence>
<feature type="transmembrane region" description="Helical" evidence="7">
    <location>
        <begin position="445"/>
        <end position="466"/>
    </location>
</feature>
<dbReference type="eggNOG" id="COG0531">
    <property type="taxonomic scope" value="Bacteria"/>
</dbReference>
<keyword evidence="4 7" id="KW-0812">Transmembrane</keyword>
<reference evidence="8 9" key="1">
    <citation type="journal article" date="2012" name="J. Bacteriol.">
        <title>Complete Genome Sequence of the Beer Spoilage Organism Pediococcus claussenii ATCC BAA-344T.</title>
        <authorList>
            <person name="Pittet V."/>
            <person name="Abegunde T."/>
            <person name="Marfleet T."/>
            <person name="Haakensen M."/>
            <person name="Morrow K."/>
            <person name="Jayaprakash T."/>
            <person name="Schroeder K."/>
            <person name="Trost B."/>
            <person name="Byrns S."/>
            <person name="Bergsveinson J."/>
            <person name="Kusalik A."/>
            <person name="Ziola B."/>
        </authorList>
    </citation>
    <scope>NUCLEOTIDE SEQUENCE [LARGE SCALE GENOMIC DNA]</scope>
    <source>
        <strain evidence="8 9">ATCC BAA-344</strain>
    </source>
</reference>
<dbReference type="Proteomes" id="UP000005444">
    <property type="component" value="Chromosome"/>
</dbReference>
<dbReference type="STRING" id="701521.PECL_561"/>
<gene>
    <name evidence="8" type="ordered locus">PECL_561</name>
</gene>
<evidence type="ECO:0000256" key="3">
    <source>
        <dbReference type="ARBA" id="ARBA00022475"/>
    </source>
</evidence>